<feature type="coiled-coil region" evidence="1">
    <location>
        <begin position="63"/>
        <end position="90"/>
    </location>
</feature>
<gene>
    <name evidence="2" type="ORF">ACFQ3W_24855</name>
</gene>
<proteinExistence type="predicted"/>
<evidence type="ECO:0000313" key="2">
    <source>
        <dbReference type="EMBL" id="MFD1179505.1"/>
    </source>
</evidence>
<sequence length="124" mass="14204">MTNNDRIQEIKRRLAEAMPGPWVYRELTREIYTTAEIDGIKYKMVADVFEENGQFIANAPDDIAYLLSEVERLQEENKVMKEALEWYADEINWNSGCYEGGIFFTLADDDSGEKASTALSHLKG</sequence>
<dbReference type="RefSeq" id="WP_379321930.1">
    <property type="nucleotide sequence ID" value="NZ_JBHTLM010000033.1"/>
</dbReference>
<evidence type="ECO:0000313" key="3">
    <source>
        <dbReference type="Proteomes" id="UP001597262"/>
    </source>
</evidence>
<keyword evidence="1" id="KW-0175">Coiled coil</keyword>
<name>A0ABW3S4W0_9BACL</name>
<keyword evidence="3" id="KW-1185">Reference proteome</keyword>
<protein>
    <recommendedName>
        <fullName evidence="4">Ead/Ea22-like family protein</fullName>
    </recommendedName>
</protein>
<dbReference type="Proteomes" id="UP001597262">
    <property type="component" value="Unassembled WGS sequence"/>
</dbReference>
<organism evidence="2 3">
    <name type="scientific">Paenibacillus puldeungensis</name>
    <dbReference type="NCBI Taxonomy" id="696536"/>
    <lineage>
        <taxon>Bacteria</taxon>
        <taxon>Bacillati</taxon>
        <taxon>Bacillota</taxon>
        <taxon>Bacilli</taxon>
        <taxon>Bacillales</taxon>
        <taxon>Paenibacillaceae</taxon>
        <taxon>Paenibacillus</taxon>
    </lineage>
</organism>
<comment type="caution">
    <text evidence="2">The sequence shown here is derived from an EMBL/GenBank/DDBJ whole genome shotgun (WGS) entry which is preliminary data.</text>
</comment>
<dbReference type="EMBL" id="JBHTLM010000033">
    <property type="protein sequence ID" value="MFD1179505.1"/>
    <property type="molecule type" value="Genomic_DNA"/>
</dbReference>
<evidence type="ECO:0008006" key="4">
    <source>
        <dbReference type="Google" id="ProtNLM"/>
    </source>
</evidence>
<evidence type="ECO:0000256" key="1">
    <source>
        <dbReference type="SAM" id="Coils"/>
    </source>
</evidence>
<reference evidence="3" key="1">
    <citation type="journal article" date="2019" name="Int. J. Syst. Evol. Microbiol.">
        <title>The Global Catalogue of Microorganisms (GCM) 10K type strain sequencing project: providing services to taxonomists for standard genome sequencing and annotation.</title>
        <authorList>
            <consortium name="The Broad Institute Genomics Platform"/>
            <consortium name="The Broad Institute Genome Sequencing Center for Infectious Disease"/>
            <person name="Wu L."/>
            <person name="Ma J."/>
        </authorList>
    </citation>
    <scope>NUCLEOTIDE SEQUENCE [LARGE SCALE GENOMIC DNA]</scope>
    <source>
        <strain evidence="3">CCUG 59189</strain>
    </source>
</reference>
<accession>A0ABW3S4W0</accession>